<dbReference type="Proteomes" id="UP001239626">
    <property type="component" value="Unassembled WGS sequence"/>
</dbReference>
<protein>
    <submittedName>
        <fullName evidence="2">Prepilin-type N-terminal cleavage/methylation domain-containing protein</fullName>
    </submittedName>
</protein>
<evidence type="ECO:0000313" key="2">
    <source>
        <dbReference type="EMBL" id="MDQ0373900.1"/>
    </source>
</evidence>
<keyword evidence="1" id="KW-1133">Transmembrane helix</keyword>
<reference evidence="2 3" key="1">
    <citation type="submission" date="2023-07" db="EMBL/GenBank/DDBJ databases">
        <title>Sorghum-associated microbial communities from plants grown in Nebraska, USA.</title>
        <authorList>
            <person name="Schachtman D."/>
        </authorList>
    </citation>
    <scope>NUCLEOTIDE SEQUENCE [LARGE SCALE GENOMIC DNA]</scope>
    <source>
        <strain evidence="2 3">BE332</strain>
    </source>
</reference>
<keyword evidence="3" id="KW-1185">Reference proteome</keyword>
<dbReference type="NCBIfam" id="TIGR02532">
    <property type="entry name" value="IV_pilin_GFxxxE"/>
    <property type="match status" value="1"/>
</dbReference>
<evidence type="ECO:0000313" key="3">
    <source>
        <dbReference type="Proteomes" id="UP001239626"/>
    </source>
</evidence>
<dbReference type="Pfam" id="PF07963">
    <property type="entry name" value="N_methyl"/>
    <property type="match status" value="1"/>
</dbReference>
<dbReference type="PROSITE" id="PS00409">
    <property type="entry name" value="PROKAR_NTER_METHYL"/>
    <property type="match status" value="1"/>
</dbReference>
<organism evidence="2 3">
    <name type="scientific">Cellulomonas humilata</name>
    <dbReference type="NCBI Taxonomy" id="144055"/>
    <lineage>
        <taxon>Bacteria</taxon>
        <taxon>Bacillati</taxon>
        <taxon>Actinomycetota</taxon>
        <taxon>Actinomycetes</taxon>
        <taxon>Micrococcales</taxon>
        <taxon>Cellulomonadaceae</taxon>
        <taxon>Cellulomonas</taxon>
    </lineage>
</organism>
<dbReference type="InterPro" id="IPR012902">
    <property type="entry name" value="N_methyl_site"/>
</dbReference>
<keyword evidence="1" id="KW-0812">Transmembrane</keyword>
<dbReference type="EMBL" id="JAUSVB010000002">
    <property type="protein sequence ID" value="MDQ0373900.1"/>
    <property type="molecule type" value="Genomic_DNA"/>
</dbReference>
<proteinExistence type="predicted"/>
<comment type="caution">
    <text evidence="2">The sequence shown here is derived from an EMBL/GenBank/DDBJ whole genome shotgun (WGS) entry which is preliminary data.</text>
</comment>
<keyword evidence="1" id="KW-0472">Membrane</keyword>
<name>A0ABU0EFT1_9CELL</name>
<gene>
    <name evidence="2" type="ORF">J2X26_002211</name>
</gene>
<evidence type="ECO:0000256" key="1">
    <source>
        <dbReference type="SAM" id="Phobius"/>
    </source>
</evidence>
<accession>A0ABU0EFT1</accession>
<sequence length="243" mass="26360">MRRIRERLSTATQRAEAGFSLPELIVTMALMSVISILVVSLFSTFARSMTRDRSASESTSVAAIGMSEITRVLRSGTEIRQPGNADNIPVFLFAGRESLIMHGFLDTTAAVPTPLKIQFTVNSQRQLMETRWNSDVSSGPYWTFAPAPTSTRRIASKITVRAAGEPYLFTYRTEVVCAAATPDCNVITVPTTGITDAAVLKTIALVEVRLKVQADITGRADPVLLTNQVGLPNRGIDRVGASQ</sequence>
<feature type="transmembrane region" description="Helical" evidence="1">
    <location>
        <begin position="21"/>
        <end position="46"/>
    </location>
</feature>
<dbReference type="RefSeq" id="WP_307492204.1">
    <property type="nucleotide sequence ID" value="NZ_JAUSVB010000002.1"/>
</dbReference>